<dbReference type="Proteomes" id="UP000886501">
    <property type="component" value="Unassembled WGS sequence"/>
</dbReference>
<protein>
    <submittedName>
        <fullName evidence="1">Uncharacterized protein</fullName>
    </submittedName>
</protein>
<reference evidence="1" key="2">
    <citation type="journal article" date="2020" name="Nat. Commun.">
        <title>Large-scale genome sequencing of mycorrhizal fungi provides insights into the early evolution of symbiotic traits.</title>
        <authorList>
            <person name="Miyauchi S."/>
            <person name="Kiss E."/>
            <person name="Kuo A."/>
            <person name="Drula E."/>
            <person name="Kohler A."/>
            <person name="Sanchez-Garcia M."/>
            <person name="Morin E."/>
            <person name="Andreopoulos B."/>
            <person name="Barry K.W."/>
            <person name="Bonito G."/>
            <person name="Buee M."/>
            <person name="Carver A."/>
            <person name="Chen C."/>
            <person name="Cichocki N."/>
            <person name="Clum A."/>
            <person name="Culley D."/>
            <person name="Crous P.W."/>
            <person name="Fauchery L."/>
            <person name="Girlanda M."/>
            <person name="Hayes R.D."/>
            <person name="Keri Z."/>
            <person name="LaButti K."/>
            <person name="Lipzen A."/>
            <person name="Lombard V."/>
            <person name="Magnuson J."/>
            <person name="Maillard F."/>
            <person name="Murat C."/>
            <person name="Nolan M."/>
            <person name="Ohm R.A."/>
            <person name="Pangilinan J."/>
            <person name="Pereira M.F."/>
            <person name="Perotto S."/>
            <person name="Peter M."/>
            <person name="Pfister S."/>
            <person name="Riley R."/>
            <person name="Sitrit Y."/>
            <person name="Stielow J.B."/>
            <person name="Szollosi G."/>
            <person name="Zifcakova L."/>
            <person name="Stursova M."/>
            <person name="Spatafora J.W."/>
            <person name="Tedersoo L."/>
            <person name="Vaario L.M."/>
            <person name="Yamada A."/>
            <person name="Yan M."/>
            <person name="Wang P."/>
            <person name="Xu J."/>
            <person name="Bruns T."/>
            <person name="Baldrian P."/>
            <person name="Vilgalys R."/>
            <person name="Dunand C."/>
            <person name="Henrissat B."/>
            <person name="Grigoriev I.V."/>
            <person name="Hibbett D."/>
            <person name="Nagy L.G."/>
            <person name="Martin F.M."/>
        </authorList>
    </citation>
    <scope>NUCLEOTIDE SEQUENCE</scope>
    <source>
        <strain evidence="1">P2</strain>
    </source>
</reference>
<proteinExistence type="predicted"/>
<accession>A0ACB6ZSB1</accession>
<name>A0ACB6ZSB1_THEGA</name>
<evidence type="ECO:0000313" key="1">
    <source>
        <dbReference type="EMBL" id="KAF9652021.1"/>
    </source>
</evidence>
<dbReference type="EMBL" id="MU117971">
    <property type="protein sequence ID" value="KAF9652021.1"/>
    <property type="molecule type" value="Genomic_DNA"/>
</dbReference>
<sequence>MADFIQTLDPSKLVFFGTVLSAVIAPFTSPAYNLPIFLFGTLVQEVSDVPQSLRSFVALLGGSIVLDIIWLTQNSQGAFTRAITIIILISKVPTWLAFANGLRQAGGSFGGLNIGGRDLGGATG</sequence>
<comment type="caution">
    <text evidence="1">The sequence shown here is derived from an EMBL/GenBank/DDBJ whole genome shotgun (WGS) entry which is preliminary data.</text>
</comment>
<feature type="non-terminal residue" evidence="1">
    <location>
        <position position="124"/>
    </location>
</feature>
<evidence type="ECO:0000313" key="2">
    <source>
        <dbReference type="Proteomes" id="UP000886501"/>
    </source>
</evidence>
<gene>
    <name evidence="1" type="ORF">BDM02DRAFT_3061464</name>
</gene>
<organism evidence="1 2">
    <name type="scientific">Thelephora ganbajun</name>
    <name type="common">Ganba fungus</name>
    <dbReference type="NCBI Taxonomy" id="370292"/>
    <lineage>
        <taxon>Eukaryota</taxon>
        <taxon>Fungi</taxon>
        <taxon>Dikarya</taxon>
        <taxon>Basidiomycota</taxon>
        <taxon>Agaricomycotina</taxon>
        <taxon>Agaricomycetes</taxon>
        <taxon>Thelephorales</taxon>
        <taxon>Thelephoraceae</taxon>
        <taxon>Thelephora</taxon>
    </lineage>
</organism>
<keyword evidence="2" id="KW-1185">Reference proteome</keyword>
<reference evidence="1" key="1">
    <citation type="submission" date="2019-10" db="EMBL/GenBank/DDBJ databases">
        <authorList>
            <consortium name="DOE Joint Genome Institute"/>
            <person name="Kuo A."/>
            <person name="Miyauchi S."/>
            <person name="Kiss E."/>
            <person name="Drula E."/>
            <person name="Kohler A."/>
            <person name="Sanchez-Garcia M."/>
            <person name="Andreopoulos B."/>
            <person name="Barry K.W."/>
            <person name="Bonito G."/>
            <person name="Buee M."/>
            <person name="Carver A."/>
            <person name="Chen C."/>
            <person name="Cichocki N."/>
            <person name="Clum A."/>
            <person name="Culley D."/>
            <person name="Crous P.W."/>
            <person name="Fauchery L."/>
            <person name="Girlanda M."/>
            <person name="Hayes R."/>
            <person name="Keri Z."/>
            <person name="Labutti K."/>
            <person name="Lipzen A."/>
            <person name="Lombard V."/>
            <person name="Magnuson J."/>
            <person name="Maillard F."/>
            <person name="Morin E."/>
            <person name="Murat C."/>
            <person name="Nolan M."/>
            <person name="Ohm R."/>
            <person name="Pangilinan J."/>
            <person name="Pereira M."/>
            <person name="Perotto S."/>
            <person name="Peter M."/>
            <person name="Riley R."/>
            <person name="Sitrit Y."/>
            <person name="Stielow B."/>
            <person name="Szollosi G."/>
            <person name="Zifcakova L."/>
            <person name="Stursova M."/>
            <person name="Spatafora J.W."/>
            <person name="Tedersoo L."/>
            <person name="Vaario L.-M."/>
            <person name="Yamada A."/>
            <person name="Yan M."/>
            <person name="Wang P."/>
            <person name="Xu J."/>
            <person name="Bruns T."/>
            <person name="Baldrian P."/>
            <person name="Vilgalys R."/>
            <person name="Henrissat B."/>
            <person name="Grigoriev I.V."/>
            <person name="Hibbett D."/>
            <person name="Nagy L.G."/>
            <person name="Martin F.M."/>
        </authorList>
    </citation>
    <scope>NUCLEOTIDE SEQUENCE</scope>
    <source>
        <strain evidence="1">P2</strain>
    </source>
</reference>